<organism evidence="3 4">
    <name type="scientific">Crotalaria pallida</name>
    <name type="common">Smooth rattlebox</name>
    <name type="synonym">Crotalaria striata</name>
    <dbReference type="NCBI Taxonomy" id="3830"/>
    <lineage>
        <taxon>Eukaryota</taxon>
        <taxon>Viridiplantae</taxon>
        <taxon>Streptophyta</taxon>
        <taxon>Embryophyta</taxon>
        <taxon>Tracheophyta</taxon>
        <taxon>Spermatophyta</taxon>
        <taxon>Magnoliopsida</taxon>
        <taxon>eudicotyledons</taxon>
        <taxon>Gunneridae</taxon>
        <taxon>Pentapetalae</taxon>
        <taxon>rosids</taxon>
        <taxon>fabids</taxon>
        <taxon>Fabales</taxon>
        <taxon>Fabaceae</taxon>
        <taxon>Papilionoideae</taxon>
        <taxon>50 kb inversion clade</taxon>
        <taxon>genistoids sensu lato</taxon>
        <taxon>core genistoids</taxon>
        <taxon>Crotalarieae</taxon>
        <taxon>Crotalaria</taxon>
    </lineage>
</organism>
<feature type="coiled-coil region" evidence="1">
    <location>
        <begin position="42"/>
        <end position="104"/>
    </location>
</feature>
<dbReference type="PANTHER" id="PTHR38353:SF2">
    <property type="entry name" value="TROPOMYOSIN"/>
    <property type="match status" value="1"/>
</dbReference>
<accession>A0AAN9IPF1</accession>
<sequence length="355" mass="40732">MLSLLEIIVGIFIACKAAASFLFPEKEKLVSLNQSSLIVKKMEEYLHYMKTLRSQMNDVEDQAAKISAEEEMQLTNVRTLEKDIDSAKSEILQLKEDTEQMKKEKGEMCSKILEKQKKIFSLEFDISSLTQTLELIQQERVGLSAKLSQKRAYYSKVSEDMGANLLQQQEWFRTKKISRELKEHELVKEKVNGQKSETEGMSLKLWKASTDGDLVRDNQECDARKNLMNNVDSAKARLDEILLLKDKILTENNKMKMAVEDVKSKMVDFKPELKAADVTALQEEYDAILSDKAGETEYLQSLEKQIEKLKEVRHVVKCACGEEYTVAVNVYFPLFSYATGNSQIPFHQREANRSI</sequence>
<proteinExistence type="predicted"/>
<keyword evidence="2" id="KW-0732">Signal</keyword>
<reference evidence="3 4" key="1">
    <citation type="submission" date="2024-01" db="EMBL/GenBank/DDBJ databases">
        <title>The genomes of 5 underutilized Papilionoideae crops provide insights into root nodulation and disease resistanc.</title>
        <authorList>
            <person name="Yuan L."/>
        </authorList>
    </citation>
    <scope>NUCLEOTIDE SEQUENCE [LARGE SCALE GENOMIC DNA]</scope>
    <source>
        <strain evidence="3">ZHUSHIDOU_FW_LH</strain>
        <tissue evidence="3">Leaf</tissue>
    </source>
</reference>
<gene>
    <name evidence="3" type="ORF">RIF29_13574</name>
</gene>
<dbReference type="PANTHER" id="PTHR38353">
    <property type="entry name" value="TROPOMYOSIN"/>
    <property type="match status" value="1"/>
</dbReference>
<name>A0AAN9IPF1_CROPI</name>
<protein>
    <submittedName>
        <fullName evidence="3">Uncharacterized protein</fullName>
    </submittedName>
</protein>
<comment type="caution">
    <text evidence="3">The sequence shown here is derived from an EMBL/GenBank/DDBJ whole genome shotgun (WGS) entry which is preliminary data.</text>
</comment>
<evidence type="ECO:0000313" key="4">
    <source>
        <dbReference type="Proteomes" id="UP001372338"/>
    </source>
</evidence>
<dbReference type="Proteomes" id="UP001372338">
    <property type="component" value="Unassembled WGS sequence"/>
</dbReference>
<evidence type="ECO:0000313" key="3">
    <source>
        <dbReference type="EMBL" id="KAK7283827.1"/>
    </source>
</evidence>
<keyword evidence="4" id="KW-1185">Reference proteome</keyword>
<feature type="signal peptide" evidence="2">
    <location>
        <begin position="1"/>
        <end position="19"/>
    </location>
</feature>
<evidence type="ECO:0000256" key="1">
    <source>
        <dbReference type="SAM" id="Coils"/>
    </source>
</evidence>
<dbReference type="EMBL" id="JAYWIO010000002">
    <property type="protein sequence ID" value="KAK7283827.1"/>
    <property type="molecule type" value="Genomic_DNA"/>
</dbReference>
<feature type="coiled-coil region" evidence="1">
    <location>
        <begin position="292"/>
        <end position="319"/>
    </location>
</feature>
<keyword evidence="1" id="KW-0175">Coiled coil</keyword>
<feature type="chain" id="PRO_5042868699" evidence="2">
    <location>
        <begin position="20"/>
        <end position="355"/>
    </location>
</feature>
<evidence type="ECO:0000256" key="2">
    <source>
        <dbReference type="SAM" id="SignalP"/>
    </source>
</evidence>
<dbReference type="AlphaFoldDB" id="A0AAN9IPF1"/>